<keyword evidence="1" id="KW-0812">Transmembrane</keyword>
<dbReference type="RefSeq" id="WP_174628943.1">
    <property type="nucleotide sequence ID" value="NZ_CP049074.1"/>
</dbReference>
<dbReference type="EMBL" id="CP049074">
    <property type="protein sequence ID" value="QKQ99238.1"/>
    <property type="molecule type" value="Genomic_DNA"/>
</dbReference>
<dbReference type="GeneID" id="55640571"/>
<gene>
    <name evidence="2" type="ORF">GWK48_01455</name>
</gene>
<name>A0A6N0NTU1_9CREN</name>
<accession>A0A6N0NTU1</accession>
<proteinExistence type="predicted"/>
<organism evidence="2 3">
    <name type="scientific">Metallosphaera tengchongensis</name>
    <dbReference type="NCBI Taxonomy" id="1532350"/>
    <lineage>
        <taxon>Archaea</taxon>
        <taxon>Thermoproteota</taxon>
        <taxon>Thermoprotei</taxon>
        <taxon>Sulfolobales</taxon>
        <taxon>Sulfolobaceae</taxon>
        <taxon>Metallosphaera</taxon>
    </lineage>
</organism>
<reference evidence="2 3" key="1">
    <citation type="submission" date="2020-02" db="EMBL/GenBank/DDBJ databases">
        <title>Comparative genome analysis reveals the metabolism and evolution of the thermophilic archaeal genus Metallosphaera.</title>
        <authorList>
            <person name="Jiang C."/>
        </authorList>
    </citation>
    <scope>NUCLEOTIDE SEQUENCE [LARGE SCALE GENOMIC DNA]</scope>
    <source>
        <strain evidence="2 3">Ric-A</strain>
    </source>
</reference>
<evidence type="ECO:0000313" key="3">
    <source>
        <dbReference type="Proteomes" id="UP000509301"/>
    </source>
</evidence>
<dbReference type="KEGG" id="mten:GWK48_01455"/>
<keyword evidence="1" id="KW-1133">Transmembrane helix</keyword>
<evidence type="ECO:0000256" key="1">
    <source>
        <dbReference type="SAM" id="Phobius"/>
    </source>
</evidence>
<dbReference type="OrthoDB" id="34690at2157"/>
<keyword evidence="1" id="KW-0472">Membrane</keyword>
<feature type="transmembrane region" description="Helical" evidence="1">
    <location>
        <begin position="114"/>
        <end position="138"/>
    </location>
</feature>
<feature type="transmembrane region" description="Helical" evidence="1">
    <location>
        <begin position="6"/>
        <end position="27"/>
    </location>
</feature>
<dbReference type="Proteomes" id="UP000509301">
    <property type="component" value="Chromosome"/>
</dbReference>
<feature type="transmembrane region" description="Helical" evidence="1">
    <location>
        <begin position="144"/>
        <end position="169"/>
    </location>
</feature>
<evidence type="ECO:0008006" key="4">
    <source>
        <dbReference type="Google" id="ProtNLM"/>
    </source>
</evidence>
<protein>
    <recommendedName>
        <fullName evidence="4">DUF2721 domain-containing protein</fullName>
    </recommendedName>
</protein>
<keyword evidence="3" id="KW-1185">Reference proteome</keyword>
<sequence length="185" mass="21090">MAYTFQQVGQLFSVIILIELVIVYYGLERLIGRLKLNSGKIEDLLLLHVFKKIVGFVSENDVVQQSLLGAISGLSDRELLNYLRDKVGEMKGQLTDINDSIQKYESVKRFISRILSLSVQVRVMAVISLVGISLTFFLTRELLLVVLGVTYGIELVALYYSFFSIFLYYKILRNYSDVLKSIESL</sequence>
<evidence type="ECO:0000313" key="2">
    <source>
        <dbReference type="EMBL" id="QKQ99238.1"/>
    </source>
</evidence>
<dbReference type="AlphaFoldDB" id="A0A6N0NTU1"/>